<evidence type="ECO:0000256" key="1">
    <source>
        <dbReference type="SAM" id="MobiDB-lite"/>
    </source>
</evidence>
<evidence type="ECO:0000313" key="3">
    <source>
        <dbReference type="Proteomes" id="UP000582643"/>
    </source>
</evidence>
<reference evidence="2 3" key="1">
    <citation type="submission" date="2020-08" db="EMBL/GenBank/DDBJ databases">
        <title>Genomic Encyclopedia of Type Strains, Phase III (KMG-III): the genomes of soil and plant-associated and newly described type strains.</title>
        <authorList>
            <person name="Whitman W."/>
        </authorList>
    </citation>
    <scope>NUCLEOTIDE SEQUENCE [LARGE SCALE GENOMIC DNA]</scope>
    <source>
        <strain evidence="2 3">SFB5A</strain>
    </source>
</reference>
<dbReference type="AlphaFoldDB" id="A0A7W7U365"/>
<feature type="region of interest" description="Disordered" evidence="1">
    <location>
        <begin position="48"/>
        <end position="70"/>
    </location>
</feature>
<gene>
    <name evidence="2" type="ORF">GGE06_003627</name>
</gene>
<keyword evidence="3" id="KW-1185">Reference proteome</keyword>
<proteinExistence type="predicted"/>
<organism evidence="2 3">
    <name type="scientific">Streptomyces nymphaeiformis</name>
    <dbReference type="NCBI Taxonomy" id="2663842"/>
    <lineage>
        <taxon>Bacteria</taxon>
        <taxon>Bacillati</taxon>
        <taxon>Actinomycetota</taxon>
        <taxon>Actinomycetes</taxon>
        <taxon>Kitasatosporales</taxon>
        <taxon>Streptomycetaceae</taxon>
        <taxon>Streptomyces</taxon>
    </lineage>
</organism>
<name>A0A7W7U365_9ACTN</name>
<comment type="caution">
    <text evidence="2">The sequence shown here is derived from an EMBL/GenBank/DDBJ whole genome shotgun (WGS) entry which is preliminary data.</text>
</comment>
<accession>A0A7W7U365</accession>
<sequence>MILYVLIGVLVLAVAGCASVVWAARGGPRWVRAVATVTLLGGEVVRDGQRRSGKRGGGGDDGIMGGGADA</sequence>
<dbReference type="Proteomes" id="UP000582643">
    <property type="component" value="Unassembled WGS sequence"/>
</dbReference>
<protein>
    <submittedName>
        <fullName evidence="2">Uncharacterized protein</fullName>
    </submittedName>
</protein>
<dbReference type="RefSeq" id="WP_116158577.1">
    <property type="nucleotide sequence ID" value="NZ_JACHJY010000005.1"/>
</dbReference>
<evidence type="ECO:0000313" key="2">
    <source>
        <dbReference type="EMBL" id="MBB4982695.1"/>
    </source>
</evidence>
<feature type="compositionally biased region" description="Gly residues" evidence="1">
    <location>
        <begin position="55"/>
        <end position="70"/>
    </location>
</feature>
<dbReference type="EMBL" id="JACHJY010000005">
    <property type="protein sequence ID" value="MBB4982695.1"/>
    <property type="molecule type" value="Genomic_DNA"/>
</dbReference>